<dbReference type="EMBL" id="JACNLL010000024">
    <property type="protein sequence ID" value="MBC8198808.1"/>
    <property type="molecule type" value="Genomic_DNA"/>
</dbReference>
<organism evidence="5 6">
    <name type="scientific">Candidatus Desulfaltia bathyphila</name>
    <dbReference type="NCBI Taxonomy" id="2841697"/>
    <lineage>
        <taxon>Bacteria</taxon>
        <taxon>Pseudomonadati</taxon>
        <taxon>Thermodesulfobacteriota</taxon>
        <taxon>Desulfobacteria</taxon>
        <taxon>Desulfobacterales</taxon>
        <taxon>Desulfobacterales incertae sedis</taxon>
        <taxon>Candidatus Desulfaltia</taxon>
    </lineage>
</organism>
<keyword evidence="3" id="KW-0408">Iron</keyword>
<reference evidence="5 6" key="1">
    <citation type="submission" date="2020-08" db="EMBL/GenBank/DDBJ databases">
        <title>Bridging the membrane lipid divide: bacteria of the FCB group superphylum have the potential to synthesize archaeal ether lipids.</title>
        <authorList>
            <person name="Villanueva L."/>
            <person name="Von Meijenfeldt F.A.B."/>
            <person name="Westbye A.B."/>
            <person name="Yadav S."/>
            <person name="Hopmans E.C."/>
            <person name="Dutilh B.E."/>
            <person name="Sinninghe Damste J.S."/>
        </authorList>
    </citation>
    <scope>NUCLEOTIDE SEQUENCE [LARGE SCALE GENOMIC DNA]</scope>
    <source>
        <strain evidence="5">NIOZ-UU82</strain>
    </source>
</reference>
<comment type="subcellular location">
    <subcellularLocation>
        <location evidence="1">Cell envelope</location>
    </subcellularLocation>
</comment>
<dbReference type="InterPro" id="IPR019546">
    <property type="entry name" value="TAT_signal_bac_arc"/>
</dbReference>
<dbReference type="NCBIfam" id="TIGR01409">
    <property type="entry name" value="TAT_signal_seq"/>
    <property type="match status" value="1"/>
</dbReference>
<evidence type="ECO:0000313" key="6">
    <source>
        <dbReference type="Proteomes" id="UP000603545"/>
    </source>
</evidence>
<dbReference type="GO" id="GO:0030313">
    <property type="term" value="C:cell envelope"/>
    <property type="evidence" value="ECO:0007669"/>
    <property type="project" value="UniProtKB-SubCell"/>
</dbReference>
<evidence type="ECO:0000256" key="4">
    <source>
        <dbReference type="SAM" id="Phobius"/>
    </source>
</evidence>
<sequence>MEESRIISRRNFLKGSTGVVGAGALAVGLGVGSLVSPGTAIAKAKELPYPFARPTRKKLMDIDMVSKITYEGYFGKKPDGSKLPGGG</sequence>
<protein>
    <submittedName>
        <fullName evidence="5">Twin-arginine translocation signal domain-containing protein</fullName>
    </submittedName>
</protein>
<evidence type="ECO:0000256" key="3">
    <source>
        <dbReference type="ARBA" id="ARBA00023014"/>
    </source>
</evidence>
<comment type="subunit">
    <text evidence="2">Heterodimer of a large and a small subunit.</text>
</comment>
<accession>A0A8J6TB85</accession>
<dbReference type="Proteomes" id="UP000603545">
    <property type="component" value="Unassembled WGS sequence"/>
</dbReference>
<keyword evidence="3" id="KW-0411">Iron-sulfur</keyword>
<keyword evidence="4" id="KW-0472">Membrane</keyword>
<comment type="caution">
    <text evidence="5">The sequence shown here is derived from an EMBL/GenBank/DDBJ whole genome shotgun (WGS) entry which is preliminary data.</text>
</comment>
<dbReference type="AlphaFoldDB" id="A0A8J6TB85"/>
<keyword evidence="4" id="KW-1133">Transmembrane helix</keyword>
<keyword evidence="4" id="KW-0812">Transmembrane</keyword>
<dbReference type="InterPro" id="IPR006311">
    <property type="entry name" value="TAT_signal"/>
</dbReference>
<keyword evidence="3" id="KW-0479">Metal-binding</keyword>
<dbReference type="PROSITE" id="PS51318">
    <property type="entry name" value="TAT"/>
    <property type="match status" value="1"/>
</dbReference>
<evidence type="ECO:0000256" key="2">
    <source>
        <dbReference type="ARBA" id="ARBA00011771"/>
    </source>
</evidence>
<evidence type="ECO:0000313" key="5">
    <source>
        <dbReference type="EMBL" id="MBC8198808.1"/>
    </source>
</evidence>
<evidence type="ECO:0000256" key="1">
    <source>
        <dbReference type="ARBA" id="ARBA00004196"/>
    </source>
</evidence>
<name>A0A8J6TB85_9BACT</name>
<gene>
    <name evidence="5" type="ORF">H8E80_02000</name>
</gene>
<proteinExistence type="predicted"/>
<dbReference type="Pfam" id="PF10518">
    <property type="entry name" value="TAT_signal"/>
    <property type="match status" value="1"/>
</dbReference>
<dbReference type="GO" id="GO:0051536">
    <property type="term" value="F:iron-sulfur cluster binding"/>
    <property type="evidence" value="ECO:0007669"/>
    <property type="project" value="UniProtKB-KW"/>
</dbReference>
<feature type="transmembrane region" description="Helical" evidence="4">
    <location>
        <begin position="12"/>
        <end position="35"/>
    </location>
</feature>